<dbReference type="EC" id="3.1.3.2" evidence="3"/>
<feature type="domain" description="Purple acid phosphatase N-terminal" evidence="7">
    <location>
        <begin position="25"/>
        <end position="119"/>
    </location>
</feature>
<dbReference type="InterPro" id="IPR008963">
    <property type="entry name" value="Purple_acid_Pase-like_N"/>
</dbReference>
<dbReference type="SUPFAM" id="SSF49363">
    <property type="entry name" value="Purple acid phosphatase, N-terminal domain"/>
    <property type="match status" value="1"/>
</dbReference>
<feature type="transmembrane region" description="Helical" evidence="4">
    <location>
        <begin position="449"/>
        <end position="472"/>
    </location>
</feature>
<dbReference type="Pfam" id="PF14008">
    <property type="entry name" value="Metallophos_C"/>
    <property type="match status" value="1"/>
</dbReference>
<comment type="catalytic activity">
    <reaction evidence="3">
        <text>a phosphate monoester + H2O = an alcohol + phosphate</text>
        <dbReference type="Rhea" id="RHEA:15017"/>
        <dbReference type="ChEBI" id="CHEBI:15377"/>
        <dbReference type="ChEBI" id="CHEBI:30879"/>
        <dbReference type="ChEBI" id="CHEBI:43474"/>
        <dbReference type="ChEBI" id="CHEBI:67140"/>
        <dbReference type="EC" id="3.1.3.2"/>
    </reaction>
</comment>
<dbReference type="GeneID" id="111138393"/>
<evidence type="ECO:0000259" key="5">
    <source>
        <dbReference type="Pfam" id="PF00149"/>
    </source>
</evidence>
<dbReference type="OrthoDB" id="45007at2759"/>
<evidence type="ECO:0000259" key="6">
    <source>
        <dbReference type="Pfam" id="PF14008"/>
    </source>
</evidence>
<dbReference type="KEGG" id="cvn:111138393"/>
<accession>A0A8B8F1C7</accession>
<evidence type="ECO:0000256" key="1">
    <source>
        <dbReference type="ARBA" id="ARBA00022729"/>
    </source>
</evidence>
<dbReference type="PANTHER" id="PTHR45867:SF10">
    <property type="entry name" value="PURPLE ACID PHOSPHATASE"/>
    <property type="match status" value="1"/>
</dbReference>
<dbReference type="InterPro" id="IPR041792">
    <property type="entry name" value="MPP_PAP"/>
</dbReference>
<dbReference type="InterPro" id="IPR025733">
    <property type="entry name" value="PAPs_C"/>
</dbReference>
<dbReference type="GO" id="GO:0003993">
    <property type="term" value="F:acid phosphatase activity"/>
    <property type="evidence" value="ECO:0007669"/>
    <property type="project" value="UniProtKB-EC"/>
</dbReference>
<evidence type="ECO:0000259" key="7">
    <source>
        <dbReference type="Pfam" id="PF16656"/>
    </source>
</evidence>
<sequence>MEHLRDVCLVLGLFALLGVTALDVPEQIHISFGDRPDTIVVMWSCKSHITCHVVYGTSAEEMSNESTSQISTLNLDSWNALKIIHRAELQALSGGRRYFYQVRCSGGEGRSNSSALSFRMPDTQPDRQAGFLVYGDLGAIGGIPTFPALLDDVTKNSYDAIWHIGDFGYDLHSNGGQVGDDFMRKIEMIAARIPYMTAPGNHELEKDMHHYRTRFSMPGADWPMQYDRLWYSVDIGPIHFISYSTEVFFVDNQDNVCKQYDWLLKDLIKANQNRHKQPWVIAMGHRPMYCSNKNIDDCTGRILGYWVKYGLEDLFQAQGVDLVVQAHEHSYERLWPVYDYQVTAKNYIDPQAPVHVISGAAGCGENVDYMGEPKPWSAFRADTASRHSYGRLTAVNRTHLLFEQVSVDFNSTIDQFWLVQNKHGPRIKNWGCQDGYYSNHPTCQCPLPFHYVTVAVFGGAFFLIILATSVYFCCKCCRCYQFCQSKCHPRRAGCCDSELKDWRLFQRFRRDRSRLKEYSGRLKLLADDNDEECII</sequence>
<dbReference type="PANTHER" id="PTHR45867">
    <property type="entry name" value="PURPLE ACID PHOSPHATASE"/>
    <property type="match status" value="1"/>
</dbReference>
<dbReference type="Gene3D" id="3.60.21.10">
    <property type="match status" value="1"/>
</dbReference>
<keyword evidence="2" id="KW-0325">Glycoprotein</keyword>
<dbReference type="InterPro" id="IPR004843">
    <property type="entry name" value="Calcineurin-like_PHP"/>
</dbReference>
<dbReference type="RefSeq" id="XP_022346036.1">
    <property type="nucleotide sequence ID" value="XM_022490328.1"/>
</dbReference>
<name>A0A8B8F1C7_CRAVI</name>
<dbReference type="InterPro" id="IPR015914">
    <property type="entry name" value="PAPs_N"/>
</dbReference>
<evidence type="ECO:0000313" key="9">
    <source>
        <dbReference type="RefSeq" id="XP_022346036.1"/>
    </source>
</evidence>
<evidence type="ECO:0000313" key="8">
    <source>
        <dbReference type="Proteomes" id="UP000694844"/>
    </source>
</evidence>
<keyword evidence="3" id="KW-0378">Hydrolase</keyword>
<feature type="signal peptide" evidence="3">
    <location>
        <begin position="1"/>
        <end position="21"/>
    </location>
</feature>
<keyword evidence="4" id="KW-1133">Transmembrane helix</keyword>
<feature type="domain" description="Purple acid phosphatase C-terminal" evidence="6">
    <location>
        <begin position="352"/>
        <end position="415"/>
    </location>
</feature>
<gene>
    <name evidence="9" type="primary">LOC111138393</name>
</gene>
<keyword evidence="4" id="KW-0812">Transmembrane</keyword>
<protein>
    <recommendedName>
        <fullName evidence="3">Purple acid phosphatase</fullName>
        <ecNumber evidence="3">3.1.3.2</ecNumber>
    </recommendedName>
</protein>
<evidence type="ECO:0000256" key="2">
    <source>
        <dbReference type="ARBA" id="ARBA00023180"/>
    </source>
</evidence>
<feature type="chain" id="PRO_5034324212" description="Purple acid phosphatase" evidence="3">
    <location>
        <begin position="22"/>
        <end position="535"/>
    </location>
</feature>
<dbReference type="Pfam" id="PF00149">
    <property type="entry name" value="Metallophos"/>
    <property type="match status" value="1"/>
</dbReference>
<comment type="similarity">
    <text evidence="3">Belongs to the metallophosphoesterase superfamily. Purple acid phosphatase family.</text>
</comment>
<proteinExistence type="inferred from homology"/>
<evidence type="ECO:0000256" key="3">
    <source>
        <dbReference type="RuleBase" id="RU361203"/>
    </source>
</evidence>
<organism evidence="8 9">
    <name type="scientific">Crassostrea virginica</name>
    <name type="common">Eastern oyster</name>
    <dbReference type="NCBI Taxonomy" id="6565"/>
    <lineage>
        <taxon>Eukaryota</taxon>
        <taxon>Metazoa</taxon>
        <taxon>Spiralia</taxon>
        <taxon>Lophotrochozoa</taxon>
        <taxon>Mollusca</taxon>
        <taxon>Bivalvia</taxon>
        <taxon>Autobranchia</taxon>
        <taxon>Pteriomorphia</taxon>
        <taxon>Ostreida</taxon>
        <taxon>Ostreoidea</taxon>
        <taxon>Ostreidae</taxon>
        <taxon>Crassostrea</taxon>
    </lineage>
</organism>
<dbReference type="GO" id="GO:0046872">
    <property type="term" value="F:metal ion binding"/>
    <property type="evidence" value="ECO:0007669"/>
    <property type="project" value="InterPro"/>
</dbReference>
<reference evidence="9" key="1">
    <citation type="submission" date="2025-08" db="UniProtKB">
        <authorList>
            <consortium name="RefSeq"/>
        </authorList>
    </citation>
    <scope>IDENTIFICATION</scope>
    <source>
        <tissue evidence="9">Whole sample</tissue>
    </source>
</reference>
<dbReference type="Pfam" id="PF16656">
    <property type="entry name" value="Pur_ac_phosph_N"/>
    <property type="match status" value="1"/>
</dbReference>
<dbReference type="InterPro" id="IPR029052">
    <property type="entry name" value="Metallo-depent_PP-like"/>
</dbReference>
<keyword evidence="1 3" id="KW-0732">Signal</keyword>
<evidence type="ECO:0000256" key="4">
    <source>
        <dbReference type="SAM" id="Phobius"/>
    </source>
</evidence>
<dbReference type="CDD" id="cd00839">
    <property type="entry name" value="MPP_PAPs"/>
    <property type="match status" value="1"/>
</dbReference>
<dbReference type="Gene3D" id="2.60.40.380">
    <property type="entry name" value="Purple acid phosphatase-like, N-terminal"/>
    <property type="match status" value="1"/>
</dbReference>
<keyword evidence="8" id="KW-1185">Reference proteome</keyword>
<dbReference type="SUPFAM" id="SSF56300">
    <property type="entry name" value="Metallo-dependent phosphatases"/>
    <property type="match status" value="1"/>
</dbReference>
<dbReference type="AlphaFoldDB" id="A0A8B8F1C7"/>
<keyword evidence="4" id="KW-0472">Membrane</keyword>
<feature type="domain" description="Calcineurin-like phosphoesterase" evidence="5">
    <location>
        <begin position="131"/>
        <end position="331"/>
    </location>
</feature>
<dbReference type="Proteomes" id="UP000694844">
    <property type="component" value="Chromosome 5"/>
</dbReference>